<keyword evidence="1" id="KW-0238">DNA-binding</keyword>
<dbReference type="Gene3D" id="1.10.260.40">
    <property type="entry name" value="lambda repressor-like DNA-binding domains"/>
    <property type="match status" value="1"/>
</dbReference>
<gene>
    <name evidence="3" type="ORF">BKP35_05600</name>
</gene>
<protein>
    <recommendedName>
        <fullName evidence="2">HTH cro/C1-type domain-containing protein</fullName>
    </recommendedName>
</protein>
<dbReference type="GO" id="GO:0003677">
    <property type="term" value="F:DNA binding"/>
    <property type="evidence" value="ECO:0007669"/>
    <property type="project" value="UniProtKB-KW"/>
</dbReference>
<dbReference type="PANTHER" id="PTHR46558">
    <property type="entry name" value="TRACRIPTIONAL REGULATORY PROTEIN-RELATED-RELATED"/>
    <property type="match status" value="1"/>
</dbReference>
<dbReference type="Pfam" id="PF01381">
    <property type="entry name" value="HTH_3"/>
    <property type="match status" value="1"/>
</dbReference>
<dbReference type="InterPro" id="IPR001387">
    <property type="entry name" value="Cro/C1-type_HTH"/>
</dbReference>
<comment type="caution">
    <text evidence="3">The sequence shown here is derived from an EMBL/GenBank/DDBJ whole genome shotgun (WGS) entry which is preliminary data.</text>
</comment>
<dbReference type="Proteomes" id="UP000180098">
    <property type="component" value="Unassembled WGS sequence"/>
</dbReference>
<feature type="domain" description="HTH cro/C1-type" evidence="2">
    <location>
        <begin position="8"/>
        <end position="62"/>
    </location>
</feature>
<reference evidence="3 4" key="1">
    <citation type="submission" date="2016-10" db="EMBL/GenBank/DDBJ databases">
        <title>Draft genome sequences of four alkaliphilic bacteria belonging to the Anaerobacillus genus.</title>
        <authorList>
            <person name="Bassil N.M."/>
            <person name="Lloyd J.R."/>
        </authorList>
    </citation>
    <scope>NUCLEOTIDE SEQUENCE [LARGE SCALE GENOMIC DNA]</scope>
    <source>
        <strain evidence="3 4">DSM 15340</strain>
    </source>
</reference>
<evidence type="ECO:0000313" key="4">
    <source>
        <dbReference type="Proteomes" id="UP000180098"/>
    </source>
</evidence>
<sequence>MPDFKSRFKRLRKQNKLTQQEVGDIIRVSKVAVSGYENGNRSPETETLKRIATMFNVSIDYLVGYSNIPSHGDDKNSDAYYLISDIGLLQGKYKLIIEDEIVDEELLKETLDFIKAKRIMKNMR</sequence>
<evidence type="ECO:0000313" key="3">
    <source>
        <dbReference type="EMBL" id="OIJ14906.1"/>
    </source>
</evidence>
<dbReference type="SMART" id="SM00530">
    <property type="entry name" value="HTH_XRE"/>
    <property type="match status" value="1"/>
</dbReference>
<dbReference type="AlphaFoldDB" id="A0A1S2LR87"/>
<dbReference type="RefSeq" id="WP_071312434.1">
    <property type="nucleotide sequence ID" value="NZ_MLQQ01000003.1"/>
</dbReference>
<evidence type="ECO:0000256" key="1">
    <source>
        <dbReference type="ARBA" id="ARBA00023125"/>
    </source>
</evidence>
<dbReference type="InterPro" id="IPR010982">
    <property type="entry name" value="Lambda_DNA-bd_dom_sf"/>
</dbReference>
<accession>A0A1S2LR87</accession>
<name>A0A1S2LR87_9BACI</name>
<proteinExistence type="predicted"/>
<dbReference type="SUPFAM" id="SSF47413">
    <property type="entry name" value="lambda repressor-like DNA-binding domains"/>
    <property type="match status" value="1"/>
</dbReference>
<dbReference type="EMBL" id="MLQQ01000003">
    <property type="protein sequence ID" value="OIJ14906.1"/>
    <property type="molecule type" value="Genomic_DNA"/>
</dbReference>
<dbReference type="PANTHER" id="PTHR46558:SF11">
    <property type="entry name" value="HTH-TYPE TRANSCRIPTIONAL REGULATOR XRE"/>
    <property type="match status" value="1"/>
</dbReference>
<evidence type="ECO:0000259" key="2">
    <source>
        <dbReference type="PROSITE" id="PS50943"/>
    </source>
</evidence>
<organism evidence="3 4">
    <name type="scientific">Anaerobacillus arseniciselenatis</name>
    <dbReference type="NCBI Taxonomy" id="85682"/>
    <lineage>
        <taxon>Bacteria</taxon>
        <taxon>Bacillati</taxon>
        <taxon>Bacillota</taxon>
        <taxon>Bacilli</taxon>
        <taxon>Bacillales</taxon>
        <taxon>Bacillaceae</taxon>
        <taxon>Anaerobacillus</taxon>
    </lineage>
</organism>
<dbReference type="PROSITE" id="PS50943">
    <property type="entry name" value="HTH_CROC1"/>
    <property type="match status" value="1"/>
</dbReference>
<dbReference type="CDD" id="cd00093">
    <property type="entry name" value="HTH_XRE"/>
    <property type="match status" value="1"/>
</dbReference>
<keyword evidence="4" id="KW-1185">Reference proteome</keyword>
<dbReference type="OrthoDB" id="8115576at2"/>